<evidence type="ECO:0000313" key="2">
    <source>
        <dbReference type="EMBL" id="KAF7812966.1"/>
    </source>
</evidence>
<name>A0A834T0G5_9FABA</name>
<reference evidence="2" key="1">
    <citation type="submission" date="2020-09" db="EMBL/GenBank/DDBJ databases">
        <title>Genome-Enabled Discovery of Anthraquinone Biosynthesis in Senna tora.</title>
        <authorList>
            <person name="Kang S.-H."/>
            <person name="Pandey R.P."/>
            <person name="Lee C.-M."/>
            <person name="Sim J.-S."/>
            <person name="Jeong J.-T."/>
            <person name="Choi B.-S."/>
            <person name="Jung M."/>
            <person name="Ginzburg D."/>
            <person name="Zhao K."/>
            <person name="Won S.Y."/>
            <person name="Oh T.-J."/>
            <person name="Yu Y."/>
            <person name="Kim N.-H."/>
            <person name="Lee O.R."/>
            <person name="Lee T.-H."/>
            <person name="Bashyal P."/>
            <person name="Kim T.-S."/>
            <person name="Lee W.-H."/>
            <person name="Kawkins C."/>
            <person name="Kim C.-K."/>
            <person name="Kim J.S."/>
            <person name="Ahn B.O."/>
            <person name="Rhee S.Y."/>
            <person name="Sohng J.K."/>
        </authorList>
    </citation>
    <scope>NUCLEOTIDE SEQUENCE</scope>
    <source>
        <tissue evidence="2">Leaf</tissue>
    </source>
</reference>
<comment type="caution">
    <text evidence="2">The sequence shown here is derived from an EMBL/GenBank/DDBJ whole genome shotgun (WGS) entry which is preliminary data.</text>
</comment>
<feature type="compositionally biased region" description="Polar residues" evidence="1">
    <location>
        <begin position="1"/>
        <end position="12"/>
    </location>
</feature>
<keyword evidence="3" id="KW-1185">Reference proteome</keyword>
<evidence type="ECO:0000313" key="3">
    <source>
        <dbReference type="Proteomes" id="UP000634136"/>
    </source>
</evidence>
<evidence type="ECO:0000256" key="1">
    <source>
        <dbReference type="SAM" id="MobiDB-lite"/>
    </source>
</evidence>
<organism evidence="2 3">
    <name type="scientific">Senna tora</name>
    <dbReference type="NCBI Taxonomy" id="362788"/>
    <lineage>
        <taxon>Eukaryota</taxon>
        <taxon>Viridiplantae</taxon>
        <taxon>Streptophyta</taxon>
        <taxon>Embryophyta</taxon>
        <taxon>Tracheophyta</taxon>
        <taxon>Spermatophyta</taxon>
        <taxon>Magnoliopsida</taxon>
        <taxon>eudicotyledons</taxon>
        <taxon>Gunneridae</taxon>
        <taxon>Pentapetalae</taxon>
        <taxon>rosids</taxon>
        <taxon>fabids</taxon>
        <taxon>Fabales</taxon>
        <taxon>Fabaceae</taxon>
        <taxon>Caesalpinioideae</taxon>
        <taxon>Cassia clade</taxon>
        <taxon>Senna</taxon>
    </lineage>
</organism>
<dbReference type="Proteomes" id="UP000634136">
    <property type="component" value="Unassembled WGS sequence"/>
</dbReference>
<gene>
    <name evidence="2" type="ORF">G2W53_033942</name>
</gene>
<sequence>MGPKITNQTQERSPIDPTPVPTL</sequence>
<accession>A0A834T0G5</accession>
<dbReference type="EMBL" id="JAAIUW010000010">
    <property type="protein sequence ID" value="KAF7812966.1"/>
    <property type="molecule type" value="Genomic_DNA"/>
</dbReference>
<protein>
    <submittedName>
        <fullName evidence="2">Uncharacterized protein</fullName>
    </submittedName>
</protein>
<dbReference type="AlphaFoldDB" id="A0A834T0G5"/>
<feature type="region of interest" description="Disordered" evidence="1">
    <location>
        <begin position="1"/>
        <end position="23"/>
    </location>
</feature>
<proteinExistence type="predicted"/>